<comment type="caution">
    <text evidence="17">The sequence shown here is derived from an EMBL/GenBank/DDBJ whole genome shotgun (WGS) entry which is preliminary data.</text>
</comment>
<evidence type="ECO:0000256" key="14">
    <source>
        <dbReference type="RuleBase" id="RU003914"/>
    </source>
</evidence>
<dbReference type="InterPro" id="IPR008881">
    <property type="entry name" value="Trigger_fac_ribosome-bd_bac"/>
</dbReference>
<dbReference type="Pfam" id="PF05697">
    <property type="entry name" value="Trigger_N"/>
    <property type="match status" value="1"/>
</dbReference>
<keyword evidence="8 12" id="KW-0413">Isomerase</keyword>
<dbReference type="InterPro" id="IPR008880">
    <property type="entry name" value="Trigger_fac_C"/>
</dbReference>
<dbReference type="PROSITE" id="PS50059">
    <property type="entry name" value="FKBP_PPIASE"/>
    <property type="match status" value="1"/>
</dbReference>
<keyword evidence="5 12" id="KW-0132">Cell division</keyword>
<feature type="compositionally biased region" description="Basic and acidic residues" evidence="15">
    <location>
        <begin position="459"/>
        <end position="469"/>
    </location>
</feature>
<gene>
    <name evidence="12" type="primary">tig</name>
    <name evidence="17" type="ORF">IAC73_02185</name>
</gene>
<dbReference type="GO" id="GO:0043335">
    <property type="term" value="P:protein unfolding"/>
    <property type="evidence" value="ECO:0007669"/>
    <property type="project" value="TreeGrafter"/>
</dbReference>
<dbReference type="Gene3D" id="3.30.70.1050">
    <property type="entry name" value="Trigger factor ribosome-binding domain"/>
    <property type="match status" value="1"/>
</dbReference>
<feature type="domain" description="PPIase FKBP-type" evidence="16">
    <location>
        <begin position="163"/>
        <end position="251"/>
    </location>
</feature>
<dbReference type="PIRSF" id="PIRSF003095">
    <property type="entry name" value="Trigger_factor"/>
    <property type="match status" value="1"/>
</dbReference>
<dbReference type="FunFam" id="3.10.50.40:FF:000001">
    <property type="entry name" value="Trigger factor"/>
    <property type="match status" value="1"/>
</dbReference>
<dbReference type="GO" id="GO:0044183">
    <property type="term" value="F:protein folding chaperone"/>
    <property type="evidence" value="ECO:0007669"/>
    <property type="project" value="TreeGrafter"/>
</dbReference>
<dbReference type="Pfam" id="PF05698">
    <property type="entry name" value="Trigger_C"/>
    <property type="match status" value="1"/>
</dbReference>
<dbReference type="PANTHER" id="PTHR30560">
    <property type="entry name" value="TRIGGER FACTOR CHAPERONE AND PEPTIDYL-PROLYL CIS/TRANS ISOMERASE"/>
    <property type="match status" value="1"/>
</dbReference>
<dbReference type="SUPFAM" id="SSF102735">
    <property type="entry name" value="Trigger factor ribosome-binding domain"/>
    <property type="match status" value="1"/>
</dbReference>
<dbReference type="Gene3D" id="3.10.50.40">
    <property type="match status" value="1"/>
</dbReference>
<dbReference type="SUPFAM" id="SSF109998">
    <property type="entry name" value="Triger factor/SurA peptide-binding domain-like"/>
    <property type="match status" value="1"/>
</dbReference>
<evidence type="ECO:0000256" key="1">
    <source>
        <dbReference type="ARBA" id="ARBA00000971"/>
    </source>
</evidence>
<dbReference type="Gene3D" id="1.10.3120.10">
    <property type="entry name" value="Trigger factor, C-terminal domain"/>
    <property type="match status" value="1"/>
</dbReference>
<keyword evidence="6 12" id="KW-0697">Rotamase</keyword>
<dbReference type="GO" id="GO:0003755">
    <property type="term" value="F:peptidyl-prolyl cis-trans isomerase activity"/>
    <property type="evidence" value="ECO:0007669"/>
    <property type="project" value="UniProtKB-UniRule"/>
</dbReference>
<comment type="function">
    <text evidence="10 12">Involved in protein export. Acts as a chaperone by maintaining the newly synthesized protein in an open conformation. Functions as a peptidyl-prolyl cis-trans isomerase.</text>
</comment>
<protein>
    <recommendedName>
        <fullName evidence="4 12">Trigger factor</fullName>
        <shortName evidence="12">TF</shortName>
        <ecNumber evidence="3 12">5.2.1.8</ecNumber>
    </recommendedName>
    <alternativeName>
        <fullName evidence="11 12">PPIase</fullName>
    </alternativeName>
</protein>
<dbReference type="AlphaFoldDB" id="A0A9D1N9W6"/>
<feature type="compositionally biased region" description="Basic and acidic residues" evidence="15">
    <location>
        <begin position="434"/>
        <end position="451"/>
    </location>
</feature>
<dbReference type="PANTHER" id="PTHR30560:SF3">
    <property type="entry name" value="TRIGGER FACTOR-LIKE PROTEIN TIG, CHLOROPLASTIC"/>
    <property type="match status" value="1"/>
</dbReference>
<feature type="compositionally biased region" description="Basic residues" evidence="15">
    <location>
        <begin position="470"/>
        <end position="479"/>
    </location>
</feature>
<evidence type="ECO:0000313" key="18">
    <source>
        <dbReference type="Proteomes" id="UP000886857"/>
    </source>
</evidence>
<evidence type="ECO:0000256" key="8">
    <source>
        <dbReference type="ARBA" id="ARBA00023235"/>
    </source>
</evidence>
<dbReference type="GO" id="GO:0051083">
    <property type="term" value="P:'de novo' cotranslational protein folding"/>
    <property type="evidence" value="ECO:0007669"/>
    <property type="project" value="TreeGrafter"/>
</dbReference>
<evidence type="ECO:0000256" key="9">
    <source>
        <dbReference type="ARBA" id="ARBA00023306"/>
    </source>
</evidence>
<evidence type="ECO:0000256" key="3">
    <source>
        <dbReference type="ARBA" id="ARBA00013194"/>
    </source>
</evidence>
<reference evidence="17" key="1">
    <citation type="submission" date="2020-10" db="EMBL/GenBank/DDBJ databases">
        <authorList>
            <person name="Gilroy R."/>
        </authorList>
    </citation>
    <scope>NUCLEOTIDE SEQUENCE</scope>
    <source>
        <strain evidence="17">10406</strain>
    </source>
</reference>
<dbReference type="GO" id="GO:0051301">
    <property type="term" value="P:cell division"/>
    <property type="evidence" value="ECO:0007669"/>
    <property type="project" value="UniProtKB-KW"/>
</dbReference>
<dbReference type="Proteomes" id="UP000886857">
    <property type="component" value="Unassembled WGS sequence"/>
</dbReference>
<keyword evidence="12" id="KW-0963">Cytoplasm</keyword>
<evidence type="ECO:0000256" key="11">
    <source>
        <dbReference type="ARBA" id="ARBA00029986"/>
    </source>
</evidence>
<comment type="similarity">
    <text evidence="2 12 14">Belongs to the FKBP-type PPIase family. Tig subfamily.</text>
</comment>
<accession>A0A9D1N9W6</accession>
<dbReference type="EC" id="5.2.1.8" evidence="3 12"/>
<dbReference type="InterPro" id="IPR027304">
    <property type="entry name" value="Trigger_fact/SurA_dom_sf"/>
</dbReference>
<dbReference type="Pfam" id="PF00254">
    <property type="entry name" value="FKBP_C"/>
    <property type="match status" value="1"/>
</dbReference>
<dbReference type="GO" id="GO:0005737">
    <property type="term" value="C:cytoplasm"/>
    <property type="evidence" value="ECO:0007669"/>
    <property type="project" value="UniProtKB-SubCell"/>
</dbReference>
<dbReference type="SUPFAM" id="SSF54534">
    <property type="entry name" value="FKBP-like"/>
    <property type="match status" value="1"/>
</dbReference>
<evidence type="ECO:0000256" key="13">
    <source>
        <dbReference type="PROSITE-ProRule" id="PRU00277"/>
    </source>
</evidence>
<dbReference type="EMBL" id="DVOE01000031">
    <property type="protein sequence ID" value="HIU98635.1"/>
    <property type="molecule type" value="Genomic_DNA"/>
</dbReference>
<keyword evidence="9 12" id="KW-0131">Cell cycle</keyword>
<evidence type="ECO:0000256" key="12">
    <source>
        <dbReference type="HAMAP-Rule" id="MF_00303"/>
    </source>
</evidence>
<dbReference type="GO" id="GO:0043022">
    <property type="term" value="F:ribosome binding"/>
    <property type="evidence" value="ECO:0007669"/>
    <property type="project" value="TreeGrafter"/>
</dbReference>
<dbReference type="InterPro" id="IPR036611">
    <property type="entry name" value="Trigger_fac_ribosome-bd_sf"/>
</dbReference>
<dbReference type="HAMAP" id="MF_00303">
    <property type="entry name" value="Trigger_factor_Tig"/>
    <property type="match status" value="1"/>
</dbReference>
<feature type="region of interest" description="Disordered" evidence="15">
    <location>
        <begin position="425"/>
        <end position="486"/>
    </location>
</feature>
<dbReference type="GO" id="GO:0015031">
    <property type="term" value="P:protein transport"/>
    <property type="evidence" value="ECO:0007669"/>
    <property type="project" value="UniProtKB-UniRule"/>
</dbReference>
<evidence type="ECO:0000256" key="4">
    <source>
        <dbReference type="ARBA" id="ARBA00016902"/>
    </source>
</evidence>
<evidence type="ECO:0000256" key="5">
    <source>
        <dbReference type="ARBA" id="ARBA00022618"/>
    </source>
</evidence>
<dbReference type="NCBIfam" id="TIGR00115">
    <property type="entry name" value="tig"/>
    <property type="match status" value="1"/>
</dbReference>
<comment type="catalytic activity">
    <reaction evidence="1 12 13">
        <text>[protein]-peptidylproline (omega=180) = [protein]-peptidylproline (omega=0)</text>
        <dbReference type="Rhea" id="RHEA:16237"/>
        <dbReference type="Rhea" id="RHEA-COMP:10747"/>
        <dbReference type="Rhea" id="RHEA-COMP:10748"/>
        <dbReference type="ChEBI" id="CHEBI:83833"/>
        <dbReference type="ChEBI" id="CHEBI:83834"/>
        <dbReference type="EC" id="5.2.1.8"/>
    </reaction>
</comment>
<name>A0A9D1N9W6_9FIRM</name>
<comment type="subcellular location">
    <subcellularLocation>
        <location evidence="12">Cytoplasm</location>
    </subcellularLocation>
    <text evidence="12">About half TF is bound to the ribosome near the polypeptide exit tunnel while the other half is free in the cytoplasm.</text>
</comment>
<evidence type="ECO:0000256" key="10">
    <source>
        <dbReference type="ARBA" id="ARBA00024849"/>
    </source>
</evidence>
<evidence type="ECO:0000256" key="2">
    <source>
        <dbReference type="ARBA" id="ARBA00005464"/>
    </source>
</evidence>
<evidence type="ECO:0000256" key="15">
    <source>
        <dbReference type="SAM" id="MobiDB-lite"/>
    </source>
</evidence>
<dbReference type="InterPro" id="IPR046357">
    <property type="entry name" value="PPIase_dom_sf"/>
</dbReference>
<sequence length="486" mass="53693">MSYTIDRSQKNRVKFEFLLGKDKFDQAVVAAYNKTKHKYSVPGFRKGHVPMKMIEGMYGIEVFFEDAMDIVIPEAYTEALASEKDIDPVDRPELESFDFTEDGGVKFVLAVTVRPEVKLGAYKGLGVARKVDKIGAKQVDEAVENARERQARFVDVDAPAENGNTVNIDFKGSVDGVPFDGGSAEGYDLELGSGTFIPGFEDQLVGVKAGEEKDVVVTFPEDYGATELQGKEAVFACKINAVKKKELPALDDEFAKDVSECDTLADYKAEVKARLTREAEDRADREYEDAVVKSVVDGAEVDIPEVMIDNEVEDMIDEFSRRIGVQGIKLEDYLGYVGMTREQLAAEYKVQAKVSVKTRLVMEEIVKREEMKFEEAELEAKIAEYAERYGRSADELKKDGGSEFMNHVANQVLSEKLMDMLKAENAAAPKASKAKKEEKAEDAEPKAEKPAKKAPAKKAAADDKAEKPAKKAPAKKAPAKKTDGEN</sequence>
<evidence type="ECO:0000313" key="17">
    <source>
        <dbReference type="EMBL" id="HIU98635.1"/>
    </source>
</evidence>
<reference evidence="17" key="2">
    <citation type="journal article" date="2021" name="PeerJ">
        <title>Extensive microbial diversity within the chicken gut microbiome revealed by metagenomics and culture.</title>
        <authorList>
            <person name="Gilroy R."/>
            <person name="Ravi A."/>
            <person name="Getino M."/>
            <person name="Pursley I."/>
            <person name="Horton D.L."/>
            <person name="Alikhan N.F."/>
            <person name="Baker D."/>
            <person name="Gharbi K."/>
            <person name="Hall N."/>
            <person name="Watson M."/>
            <person name="Adriaenssens E.M."/>
            <person name="Foster-Nyarko E."/>
            <person name="Jarju S."/>
            <person name="Secka A."/>
            <person name="Antonio M."/>
            <person name="Oren A."/>
            <person name="Chaudhuri R.R."/>
            <person name="La Ragione R."/>
            <person name="Hildebrand F."/>
            <person name="Pallen M.J."/>
        </authorList>
    </citation>
    <scope>NUCLEOTIDE SEQUENCE</scope>
    <source>
        <strain evidence="17">10406</strain>
    </source>
</reference>
<dbReference type="InterPro" id="IPR005215">
    <property type="entry name" value="Trig_fac"/>
</dbReference>
<comment type="domain">
    <text evidence="12">Consists of 3 domains; the N-terminus binds the ribosome, the middle domain has PPIase activity, while the C-terminus has intrinsic chaperone activity on its own.</text>
</comment>
<evidence type="ECO:0000259" key="16">
    <source>
        <dbReference type="PROSITE" id="PS50059"/>
    </source>
</evidence>
<dbReference type="InterPro" id="IPR001179">
    <property type="entry name" value="PPIase_FKBP_dom"/>
</dbReference>
<keyword evidence="7 12" id="KW-0143">Chaperone</keyword>
<evidence type="ECO:0000256" key="6">
    <source>
        <dbReference type="ARBA" id="ARBA00023110"/>
    </source>
</evidence>
<dbReference type="InterPro" id="IPR037041">
    <property type="entry name" value="Trigger_fac_C_sf"/>
</dbReference>
<organism evidence="17 18">
    <name type="scientific">Candidatus Limadaptatus stercoripullorum</name>
    <dbReference type="NCBI Taxonomy" id="2840846"/>
    <lineage>
        <taxon>Bacteria</taxon>
        <taxon>Bacillati</taxon>
        <taxon>Bacillota</taxon>
        <taxon>Clostridia</taxon>
        <taxon>Eubacteriales</taxon>
        <taxon>Candidatus Limadaptatus</taxon>
    </lineage>
</organism>
<proteinExistence type="inferred from homology"/>
<evidence type="ECO:0000256" key="7">
    <source>
        <dbReference type="ARBA" id="ARBA00023186"/>
    </source>
</evidence>